<accession>A0A7K0KCT6</accession>
<dbReference type="RefSeq" id="WP_154532673.1">
    <property type="nucleotide sequence ID" value="NZ_VUNG01000001.1"/>
</dbReference>
<dbReference type="InterPro" id="IPR046106">
    <property type="entry name" value="DUF6043"/>
</dbReference>
<dbReference type="AlphaFoldDB" id="A0A7K0KCT6"/>
<organism evidence="1 2">
    <name type="scientific">Hallella mizrahii</name>
    <dbReference type="NCBI Taxonomy" id="2606637"/>
    <lineage>
        <taxon>Bacteria</taxon>
        <taxon>Pseudomonadati</taxon>
        <taxon>Bacteroidota</taxon>
        <taxon>Bacteroidia</taxon>
        <taxon>Bacteroidales</taxon>
        <taxon>Prevotellaceae</taxon>
        <taxon>Hallella</taxon>
    </lineage>
</organism>
<proteinExistence type="predicted"/>
<sequence length="413" mass="47420">MDKNEREVIRQRRDEAIAFVNAEMTGKKKRYTAFVKEIEGTSLEGGAPGMEKLCALMSRCLPQDCKTMLETAFRVFFGDGIGNELEDTFDAKKYDNLIQECVVNRRTIAVNFNGDISLTDKKEEPFDGLYLDIEEYEKLKNSIPPMMRQSFIDTLSFMFETEAELKEYMTAMNNCIMFLYVVLGVNVPTMFENLRTIVREEKDETAIFAYYYIFKDRGLQKVAKLLPSILLTGEAGYPGLGIFSGIIGHFVSASTAMGIHDKSSWREVMDETDSDDLWKEVANALRYAEDNHGQKKALVSLEDTLKDNTHGEIMLAIGQFTKEYDESIAMAYLLIALERTSSMKRHYPFSTFVEAVNKRFGKEYTYQKAQRRYSEISSMPGMLKEKKNSMKKAKKIIEEWKEVFLNCNIDDSL</sequence>
<gene>
    <name evidence="1" type="ORF">FYJ73_00880</name>
</gene>
<dbReference type="Pfam" id="PF19509">
    <property type="entry name" value="DUF6043"/>
    <property type="match status" value="1"/>
</dbReference>
<reference evidence="1 2" key="1">
    <citation type="submission" date="2019-08" db="EMBL/GenBank/DDBJ databases">
        <title>In-depth cultivation of the pig gut microbiome towards novel bacterial diversity and tailored functional studies.</title>
        <authorList>
            <person name="Wylensek D."/>
            <person name="Hitch T.C.A."/>
            <person name="Clavel T."/>
        </authorList>
    </citation>
    <scope>NUCLEOTIDE SEQUENCE [LARGE SCALE GENOMIC DNA]</scope>
    <source>
        <strain evidence="1 2">LKV-178-WT-2A</strain>
    </source>
</reference>
<dbReference type="EMBL" id="VUNG01000001">
    <property type="protein sequence ID" value="MST83255.1"/>
    <property type="molecule type" value="Genomic_DNA"/>
</dbReference>
<comment type="caution">
    <text evidence="1">The sequence shown here is derived from an EMBL/GenBank/DDBJ whole genome shotgun (WGS) entry which is preliminary data.</text>
</comment>
<evidence type="ECO:0000313" key="1">
    <source>
        <dbReference type="EMBL" id="MST83255.1"/>
    </source>
</evidence>
<evidence type="ECO:0000313" key="2">
    <source>
        <dbReference type="Proteomes" id="UP000438914"/>
    </source>
</evidence>
<dbReference type="Proteomes" id="UP000438914">
    <property type="component" value="Unassembled WGS sequence"/>
</dbReference>
<protein>
    <submittedName>
        <fullName evidence="1">Uncharacterized protein</fullName>
    </submittedName>
</protein>
<name>A0A7K0KCT6_9BACT</name>
<keyword evidence="2" id="KW-1185">Reference proteome</keyword>